<dbReference type="EMBL" id="VSRR010006165">
    <property type="protein sequence ID" value="MPC44181.1"/>
    <property type="molecule type" value="Genomic_DNA"/>
</dbReference>
<sequence length="166" mass="18417">MYCRPLVIDVADHRAITTMLRSLYTYKGTHARTLGFQAGERFVEVGTSRDPNWLHVMSERGIIGYVPKNYVTNDETDAVAMLEFIDGCLEATHLNASERGGNYSRGEQEALQKLVDLRQKWHARCPPATAPGKRPAPPPPQTTDVVMPAMSVEAAVVTSVSYLALW</sequence>
<dbReference type="PROSITE" id="PS50002">
    <property type="entry name" value="SH3"/>
    <property type="match status" value="1"/>
</dbReference>
<evidence type="ECO:0000313" key="5">
    <source>
        <dbReference type="EMBL" id="MPC44181.1"/>
    </source>
</evidence>
<dbReference type="InterPro" id="IPR036028">
    <property type="entry name" value="SH3-like_dom_sf"/>
</dbReference>
<feature type="region of interest" description="Disordered" evidence="3">
    <location>
        <begin position="125"/>
        <end position="144"/>
    </location>
</feature>
<dbReference type="SMART" id="SM00326">
    <property type="entry name" value="SH3"/>
    <property type="match status" value="1"/>
</dbReference>
<dbReference type="Proteomes" id="UP000324222">
    <property type="component" value="Unassembled WGS sequence"/>
</dbReference>
<evidence type="ECO:0000256" key="3">
    <source>
        <dbReference type="SAM" id="MobiDB-lite"/>
    </source>
</evidence>
<name>A0A5B7FAE8_PORTR</name>
<protein>
    <submittedName>
        <fullName evidence="5">NCK-interacting protein with SH3 domain</fullName>
    </submittedName>
</protein>
<evidence type="ECO:0000259" key="4">
    <source>
        <dbReference type="PROSITE" id="PS50002"/>
    </source>
</evidence>
<gene>
    <name evidence="5" type="primary">NCKIPSD</name>
    <name evidence="5" type="ORF">E2C01_037847</name>
</gene>
<feature type="domain" description="SH3" evidence="4">
    <location>
        <begin position="15"/>
        <end position="76"/>
    </location>
</feature>
<evidence type="ECO:0000256" key="2">
    <source>
        <dbReference type="PROSITE-ProRule" id="PRU00192"/>
    </source>
</evidence>
<proteinExistence type="predicted"/>
<comment type="caution">
    <text evidence="5">The sequence shown here is derived from an EMBL/GenBank/DDBJ whole genome shotgun (WGS) entry which is preliminary data.</text>
</comment>
<reference evidence="5 6" key="1">
    <citation type="submission" date="2019-05" db="EMBL/GenBank/DDBJ databases">
        <title>Another draft genome of Portunus trituberculatus and its Hox gene families provides insights of decapod evolution.</title>
        <authorList>
            <person name="Jeong J.-H."/>
            <person name="Song I."/>
            <person name="Kim S."/>
            <person name="Choi T."/>
            <person name="Kim D."/>
            <person name="Ryu S."/>
            <person name="Kim W."/>
        </authorList>
    </citation>
    <scope>NUCLEOTIDE SEQUENCE [LARGE SCALE GENOMIC DNA]</scope>
    <source>
        <tissue evidence="5">Muscle</tissue>
    </source>
</reference>
<keyword evidence="1 2" id="KW-0728">SH3 domain</keyword>
<keyword evidence="6" id="KW-1185">Reference proteome</keyword>
<dbReference type="Gene3D" id="2.30.30.40">
    <property type="entry name" value="SH3 Domains"/>
    <property type="match status" value="1"/>
</dbReference>
<dbReference type="AlphaFoldDB" id="A0A5B7FAE8"/>
<dbReference type="OrthoDB" id="445362at2759"/>
<dbReference type="SUPFAM" id="SSF50044">
    <property type="entry name" value="SH3-domain"/>
    <property type="match status" value="1"/>
</dbReference>
<organism evidence="5 6">
    <name type="scientific">Portunus trituberculatus</name>
    <name type="common">Swimming crab</name>
    <name type="synonym">Neptunus trituberculatus</name>
    <dbReference type="NCBI Taxonomy" id="210409"/>
    <lineage>
        <taxon>Eukaryota</taxon>
        <taxon>Metazoa</taxon>
        <taxon>Ecdysozoa</taxon>
        <taxon>Arthropoda</taxon>
        <taxon>Crustacea</taxon>
        <taxon>Multicrustacea</taxon>
        <taxon>Malacostraca</taxon>
        <taxon>Eumalacostraca</taxon>
        <taxon>Eucarida</taxon>
        <taxon>Decapoda</taxon>
        <taxon>Pleocyemata</taxon>
        <taxon>Brachyura</taxon>
        <taxon>Eubrachyura</taxon>
        <taxon>Portunoidea</taxon>
        <taxon>Portunidae</taxon>
        <taxon>Portuninae</taxon>
        <taxon>Portunus</taxon>
    </lineage>
</organism>
<dbReference type="InterPro" id="IPR001452">
    <property type="entry name" value="SH3_domain"/>
</dbReference>
<evidence type="ECO:0000256" key="1">
    <source>
        <dbReference type="ARBA" id="ARBA00022443"/>
    </source>
</evidence>
<evidence type="ECO:0000313" key="6">
    <source>
        <dbReference type="Proteomes" id="UP000324222"/>
    </source>
</evidence>
<accession>A0A5B7FAE8</accession>